<evidence type="ECO:0000313" key="1">
    <source>
        <dbReference type="EMBL" id="KAK4820672.1"/>
    </source>
</evidence>
<proteinExistence type="predicted"/>
<gene>
    <name evidence="1" type="ORF">QYF61_003080</name>
</gene>
<sequence>MFTSLWAATQRDRDRLEERANSSLMTFNKDKCKSCTSDRLNPYTVQAGASLAGSNSPGRDLVSSRLQTSQHHALGAMKVNSVLGCVNRTIAGRSSKVIIPLYSALIRLHLEPSF</sequence>
<name>A0AAN7NQN7_MYCAM</name>
<keyword evidence="2" id="KW-1185">Reference proteome</keyword>
<dbReference type="EMBL" id="JAUNZN010000005">
    <property type="protein sequence ID" value="KAK4820672.1"/>
    <property type="molecule type" value="Genomic_DNA"/>
</dbReference>
<evidence type="ECO:0000313" key="2">
    <source>
        <dbReference type="Proteomes" id="UP001333110"/>
    </source>
</evidence>
<dbReference type="PANTHER" id="PTHR33332">
    <property type="entry name" value="REVERSE TRANSCRIPTASE DOMAIN-CONTAINING PROTEIN"/>
    <property type="match status" value="1"/>
</dbReference>
<comment type="caution">
    <text evidence="1">The sequence shown here is derived from an EMBL/GenBank/DDBJ whole genome shotgun (WGS) entry which is preliminary data.</text>
</comment>
<accession>A0AAN7NQN7</accession>
<dbReference type="AlphaFoldDB" id="A0AAN7NQN7"/>
<organism evidence="1 2">
    <name type="scientific">Mycteria americana</name>
    <name type="common">Wood stork</name>
    <dbReference type="NCBI Taxonomy" id="33587"/>
    <lineage>
        <taxon>Eukaryota</taxon>
        <taxon>Metazoa</taxon>
        <taxon>Chordata</taxon>
        <taxon>Craniata</taxon>
        <taxon>Vertebrata</taxon>
        <taxon>Euteleostomi</taxon>
        <taxon>Archelosauria</taxon>
        <taxon>Archosauria</taxon>
        <taxon>Dinosauria</taxon>
        <taxon>Saurischia</taxon>
        <taxon>Theropoda</taxon>
        <taxon>Coelurosauria</taxon>
        <taxon>Aves</taxon>
        <taxon>Neognathae</taxon>
        <taxon>Neoaves</taxon>
        <taxon>Aequornithes</taxon>
        <taxon>Ciconiiformes</taxon>
        <taxon>Ciconiidae</taxon>
        <taxon>Mycteria</taxon>
    </lineage>
</organism>
<protein>
    <submittedName>
        <fullName evidence="1">Uncharacterized protein</fullName>
    </submittedName>
</protein>
<reference evidence="1 2" key="1">
    <citation type="journal article" date="2023" name="J. Hered.">
        <title>Chromosome-level genome of the wood stork (Mycteria americana) provides insight into avian chromosome evolution.</title>
        <authorList>
            <person name="Flamio R. Jr."/>
            <person name="Ramstad K.M."/>
        </authorList>
    </citation>
    <scope>NUCLEOTIDE SEQUENCE [LARGE SCALE GENOMIC DNA]</scope>
    <source>
        <strain evidence="1">JAX WOST 10</strain>
    </source>
</reference>
<dbReference type="Proteomes" id="UP001333110">
    <property type="component" value="Unassembled WGS sequence"/>
</dbReference>